<sequence length="116" mass="12380">MAENTRVPRFMRRSSLGEDGPQRAGVGQETEPGDGAPQPQLGDHHYQSSGQLVGVSHEGDDRMVAPQRAVAGGVRGQEPPDVAPVRRHWVGQGYPAQRRAVAFLGQEHGPRGPGSV</sequence>
<evidence type="ECO:0000256" key="1">
    <source>
        <dbReference type="SAM" id="MobiDB-lite"/>
    </source>
</evidence>
<gene>
    <name evidence="2" type="ORF">PMKS-002693</name>
</gene>
<dbReference type="Proteomes" id="UP000186136">
    <property type="component" value="Unassembled WGS sequence"/>
</dbReference>
<evidence type="ECO:0000313" key="2">
    <source>
        <dbReference type="EMBL" id="GAV29211.1"/>
    </source>
</evidence>
<comment type="caution">
    <text evidence="2">The sequence shown here is derived from an EMBL/GenBank/DDBJ whole genome shotgun (WGS) entry which is preliminary data.</text>
</comment>
<dbReference type="AlphaFoldDB" id="A0A1Q2YIA6"/>
<reference evidence="2 3" key="1">
    <citation type="submission" date="2016-08" db="EMBL/GenBank/DDBJ databases">
        <title>Whole genome shotgun sequence of Pichia membranifaciens KS47-1.</title>
        <authorList>
            <person name="Konishi M."/>
            <person name="Ishida M."/>
            <person name="Arakawa T."/>
            <person name="Kato Y."/>
            <person name="Horiuchi J."/>
        </authorList>
    </citation>
    <scope>NUCLEOTIDE SEQUENCE [LARGE SCALE GENOMIC DNA]</scope>
    <source>
        <strain evidence="2 3">KS47-1</strain>
    </source>
</reference>
<keyword evidence="3" id="KW-1185">Reference proteome</keyword>
<dbReference type="EMBL" id="BDGI01000105">
    <property type="protein sequence ID" value="GAV29211.1"/>
    <property type="molecule type" value="Genomic_DNA"/>
</dbReference>
<proteinExistence type="predicted"/>
<feature type="region of interest" description="Disordered" evidence="1">
    <location>
        <begin position="1"/>
        <end position="58"/>
    </location>
</feature>
<organism evidence="2 3">
    <name type="scientific">Pichia membranifaciens</name>
    <dbReference type="NCBI Taxonomy" id="4926"/>
    <lineage>
        <taxon>Eukaryota</taxon>
        <taxon>Fungi</taxon>
        <taxon>Dikarya</taxon>
        <taxon>Ascomycota</taxon>
        <taxon>Saccharomycotina</taxon>
        <taxon>Pichiomycetes</taxon>
        <taxon>Pichiales</taxon>
        <taxon>Pichiaceae</taxon>
        <taxon>Pichia</taxon>
    </lineage>
</organism>
<evidence type="ECO:0000313" key="3">
    <source>
        <dbReference type="Proteomes" id="UP000186136"/>
    </source>
</evidence>
<name>A0A1Q2YIA6_9ASCO</name>
<protein>
    <submittedName>
        <fullName evidence="2">Uncharacterized protein</fullName>
    </submittedName>
</protein>
<accession>A0A1Q2YIA6</accession>